<dbReference type="GO" id="GO:0005096">
    <property type="term" value="F:GTPase activator activity"/>
    <property type="evidence" value="ECO:0007669"/>
    <property type="project" value="UniProtKB-KW"/>
</dbReference>
<dbReference type="InterPro" id="IPR032675">
    <property type="entry name" value="LRR_dom_sf"/>
</dbReference>
<gene>
    <name evidence="4" type="ORF">SPRG_16148</name>
</gene>
<dbReference type="Pfam" id="PF13516">
    <property type="entry name" value="LRR_6"/>
    <property type="match status" value="1"/>
</dbReference>
<keyword evidence="1" id="KW-0343">GTPase activation</keyword>
<reference evidence="4 5" key="1">
    <citation type="journal article" date="2013" name="PLoS Genet.">
        <title>Distinctive expansion of potential virulence genes in the genome of the oomycete fish pathogen Saprolegnia parasitica.</title>
        <authorList>
            <person name="Jiang R.H."/>
            <person name="de Bruijn I."/>
            <person name="Haas B.J."/>
            <person name="Belmonte R."/>
            <person name="Lobach L."/>
            <person name="Christie J."/>
            <person name="van den Ackerveken G."/>
            <person name="Bottin A."/>
            <person name="Bulone V."/>
            <person name="Diaz-Moreno S.M."/>
            <person name="Dumas B."/>
            <person name="Fan L."/>
            <person name="Gaulin E."/>
            <person name="Govers F."/>
            <person name="Grenville-Briggs L.J."/>
            <person name="Horner N.R."/>
            <person name="Levin J.Z."/>
            <person name="Mammella M."/>
            <person name="Meijer H.J."/>
            <person name="Morris P."/>
            <person name="Nusbaum C."/>
            <person name="Oome S."/>
            <person name="Phillips A.J."/>
            <person name="van Rooyen D."/>
            <person name="Rzeszutek E."/>
            <person name="Saraiva M."/>
            <person name="Secombes C.J."/>
            <person name="Seidl M.F."/>
            <person name="Snel B."/>
            <person name="Stassen J.H."/>
            <person name="Sykes S."/>
            <person name="Tripathy S."/>
            <person name="van den Berg H."/>
            <person name="Vega-Arreguin J.C."/>
            <person name="Wawra S."/>
            <person name="Young S.K."/>
            <person name="Zeng Q."/>
            <person name="Dieguez-Uribeondo J."/>
            <person name="Russ C."/>
            <person name="Tyler B.M."/>
            <person name="van West P."/>
        </authorList>
    </citation>
    <scope>NUCLEOTIDE SEQUENCE [LARGE SCALE GENOMIC DNA]</scope>
    <source>
        <strain evidence="4 5">CBS 223.65</strain>
    </source>
</reference>
<evidence type="ECO:0000256" key="3">
    <source>
        <dbReference type="ARBA" id="ARBA00022737"/>
    </source>
</evidence>
<dbReference type="GO" id="GO:0048471">
    <property type="term" value="C:perinuclear region of cytoplasm"/>
    <property type="evidence" value="ECO:0007669"/>
    <property type="project" value="TreeGrafter"/>
</dbReference>
<keyword evidence="2" id="KW-0433">Leucine-rich repeat</keyword>
<dbReference type="OMA" id="TAWIQAT"/>
<dbReference type="InterPro" id="IPR001611">
    <property type="entry name" value="Leu-rich_rpt"/>
</dbReference>
<dbReference type="AlphaFoldDB" id="A0A067BJX1"/>
<dbReference type="OrthoDB" id="272549at2759"/>
<organism evidence="4 5">
    <name type="scientific">Saprolegnia parasitica (strain CBS 223.65)</name>
    <dbReference type="NCBI Taxonomy" id="695850"/>
    <lineage>
        <taxon>Eukaryota</taxon>
        <taxon>Sar</taxon>
        <taxon>Stramenopiles</taxon>
        <taxon>Oomycota</taxon>
        <taxon>Saprolegniomycetes</taxon>
        <taxon>Saprolegniales</taxon>
        <taxon>Saprolegniaceae</taxon>
        <taxon>Saprolegnia</taxon>
    </lineage>
</organism>
<evidence type="ECO:0000256" key="2">
    <source>
        <dbReference type="ARBA" id="ARBA00022614"/>
    </source>
</evidence>
<dbReference type="GO" id="GO:0005634">
    <property type="term" value="C:nucleus"/>
    <property type="evidence" value="ECO:0007669"/>
    <property type="project" value="TreeGrafter"/>
</dbReference>
<evidence type="ECO:0000313" key="5">
    <source>
        <dbReference type="Proteomes" id="UP000030745"/>
    </source>
</evidence>
<evidence type="ECO:0000256" key="1">
    <source>
        <dbReference type="ARBA" id="ARBA00022468"/>
    </source>
</evidence>
<protein>
    <submittedName>
        <fullName evidence="4">Uncharacterized protein</fullName>
    </submittedName>
</protein>
<dbReference type="InterPro" id="IPR027038">
    <property type="entry name" value="RanGap"/>
</dbReference>
<dbReference type="Proteomes" id="UP000030745">
    <property type="component" value="Unassembled WGS sequence"/>
</dbReference>
<dbReference type="SUPFAM" id="SSF52047">
    <property type="entry name" value="RNI-like"/>
    <property type="match status" value="1"/>
</dbReference>
<dbReference type="GeneID" id="24137797"/>
<dbReference type="SMART" id="SM00368">
    <property type="entry name" value="LRR_RI"/>
    <property type="match status" value="3"/>
</dbReference>
<keyword evidence="3" id="KW-0677">Repeat</keyword>
<dbReference type="GO" id="GO:0006913">
    <property type="term" value="P:nucleocytoplasmic transport"/>
    <property type="evidence" value="ECO:0007669"/>
    <property type="project" value="TreeGrafter"/>
</dbReference>
<dbReference type="GO" id="GO:0031267">
    <property type="term" value="F:small GTPase binding"/>
    <property type="evidence" value="ECO:0007669"/>
    <property type="project" value="TreeGrafter"/>
</dbReference>
<dbReference type="EMBL" id="KK583428">
    <property type="protein sequence ID" value="KDO18493.1"/>
    <property type="molecule type" value="Genomic_DNA"/>
</dbReference>
<dbReference type="GO" id="GO:0005829">
    <property type="term" value="C:cytosol"/>
    <property type="evidence" value="ECO:0007669"/>
    <property type="project" value="TreeGrafter"/>
</dbReference>
<dbReference type="VEuPathDB" id="FungiDB:SPRG_16148"/>
<dbReference type="PANTHER" id="PTHR24113">
    <property type="entry name" value="RAN GTPASE-ACTIVATING PROTEIN 1"/>
    <property type="match status" value="1"/>
</dbReference>
<dbReference type="KEGG" id="spar:SPRG_16148"/>
<dbReference type="Gene3D" id="3.80.10.10">
    <property type="entry name" value="Ribonuclease Inhibitor"/>
    <property type="match status" value="1"/>
</dbReference>
<name>A0A067BJX1_SAPPC</name>
<dbReference type="RefSeq" id="XP_012210800.1">
    <property type="nucleotide sequence ID" value="XM_012355410.1"/>
</dbReference>
<keyword evidence="5" id="KW-1185">Reference proteome</keyword>
<proteinExistence type="predicted"/>
<sequence>MLLSPELLEAIATYVPVDGMAAFLEALPKHLRTPALQLATTLSHALGLKVLWPTLDVASLTQLANADNVLAQLLIVNPRLCIESAIALPVVPVVATLPRAWPTLDPTVQQVFLANAASLRSIDVCFSARPIPPPDERYVTQSAILTALADLLVSMRRVTKLALRGAFKVRFPDEAAATLAAWIRATPLTSLTMRNVDEVSSAQQLWAKPTCASSLDTRLQQGSGSTLSRHLTHLDLQLLPPSEMSYVVGRLVNSALVSLHVRASSEMQGPDGPDEQCFLDDDLPRLTRLTTLRLTNIHLSTTHCLTLALLLPRYLHLGLTSNKLRDAGVLALAPFLRHASHLETLSLVNQSFGDVGASALSTALVHTHRLRTLDLSGNTIERVGAKALSCLLAHLPRLATVRLQGNPLGASGDVALLLA</sequence>
<evidence type="ECO:0000313" key="4">
    <source>
        <dbReference type="EMBL" id="KDO18493.1"/>
    </source>
</evidence>
<dbReference type="PANTHER" id="PTHR24113:SF12">
    <property type="entry name" value="RAN GTPASE-ACTIVATING PROTEIN 1"/>
    <property type="match status" value="1"/>
</dbReference>
<accession>A0A067BJX1</accession>